<name>A0A6G1DFS2_9ORYZ</name>
<sequence>MEWLAHWADVLKEAERQGYDVLHAVRSIAGKEIMECDIEIDQLRSFVHTMESLAGDAEYFGRLVVLCP</sequence>
<comment type="caution">
    <text evidence="1">The sequence shown here is derived from an EMBL/GenBank/DDBJ whole genome shotgun (WGS) entry which is preliminary data.</text>
</comment>
<dbReference type="EMBL" id="SPHZ02000006">
    <property type="protein sequence ID" value="KAF0911024.1"/>
    <property type="molecule type" value="Genomic_DNA"/>
</dbReference>
<proteinExistence type="predicted"/>
<protein>
    <submittedName>
        <fullName evidence="1">Uncharacterized protein</fullName>
    </submittedName>
</protein>
<evidence type="ECO:0000313" key="1">
    <source>
        <dbReference type="EMBL" id="KAF0911024.1"/>
    </source>
</evidence>
<accession>A0A6G1DFS2</accession>
<reference evidence="1 2" key="1">
    <citation type="submission" date="2019-11" db="EMBL/GenBank/DDBJ databases">
        <title>Whole genome sequence of Oryza granulata.</title>
        <authorList>
            <person name="Li W."/>
        </authorList>
    </citation>
    <scope>NUCLEOTIDE SEQUENCE [LARGE SCALE GENOMIC DNA]</scope>
    <source>
        <strain evidence="2">cv. Menghai</strain>
        <tissue evidence="1">Leaf</tissue>
    </source>
</reference>
<dbReference type="Proteomes" id="UP000479710">
    <property type="component" value="Unassembled WGS sequence"/>
</dbReference>
<organism evidence="1 2">
    <name type="scientific">Oryza meyeriana var. granulata</name>
    <dbReference type="NCBI Taxonomy" id="110450"/>
    <lineage>
        <taxon>Eukaryota</taxon>
        <taxon>Viridiplantae</taxon>
        <taxon>Streptophyta</taxon>
        <taxon>Embryophyta</taxon>
        <taxon>Tracheophyta</taxon>
        <taxon>Spermatophyta</taxon>
        <taxon>Magnoliopsida</taxon>
        <taxon>Liliopsida</taxon>
        <taxon>Poales</taxon>
        <taxon>Poaceae</taxon>
        <taxon>BOP clade</taxon>
        <taxon>Oryzoideae</taxon>
        <taxon>Oryzeae</taxon>
        <taxon>Oryzinae</taxon>
        <taxon>Oryza</taxon>
        <taxon>Oryza meyeriana</taxon>
    </lineage>
</organism>
<dbReference type="OrthoDB" id="674144at2759"/>
<dbReference type="AlphaFoldDB" id="A0A6G1DFS2"/>
<gene>
    <name evidence="1" type="ORF">E2562_005412</name>
</gene>
<evidence type="ECO:0000313" key="2">
    <source>
        <dbReference type="Proteomes" id="UP000479710"/>
    </source>
</evidence>
<keyword evidence="2" id="KW-1185">Reference proteome</keyword>